<keyword evidence="3 6" id="KW-0812">Transmembrane</keyword>
<reference evidence="7 8" key="1">
    <citation type="journal article" date="2004" name="Nat. Biotechnol.">
        <title>The genome sequence of the capnophilic rumen bacterium Mannheimia succiniciproducens.</title>
        <authorList>
            <person name="Hong S.H."/>
            <person name="Kim J.S."/>
            <person name="Lee S.Y."/>
            <person name="In Y.H."/>
            <person name="Choi S.S."/>
            <person name="Rih J.-K."/>
            <person name="Kim C.H."/>
            <person name="Jeong H."/>
            <person name="Hur C.G."/>
            <person name="Kim J.J."/>
        </authorList>
    </citation>
    <scope>NUCLEOTIDE SEQUENCE [LARGE SCALE GENOMIC DNA]</scope>
    <source>
        <strain evidence="8">KCTC 0769BP / MBEL55E</strain>
    </source>
</reference>
<dbReference type="InterPro" id="IPR006696">
    <property type="entry name" value="DUF423"/>
</dbReference>
<dbReference type="GO" id="GO:0005886">
    <property type="term" value="C:plasma membrane"/>
    <property type="evidence" value="ECO:0007669"/>
    <property type="project" value="TreeGrafter"/>
</dbReference>
<feature type="transmembrane region" description="Helical" evidence="6">
    <location>
        <begin position="58"/>
        <end position="75"/>
    </location>
</feature>
<protein>
    <recommendedName>
        <fullName evidence="9">DUF423 domain-containing protein</fullName>
    </recommendedName>
</protein>
<gene>
    <name evidence="7" type="ordered locus">MS0224</name>
</gene>
<name>Q65W29_MANSM</name>
<comment type="subcellular location">
    <subcellularLocation>
        <location evidence="1">Membrane</location>
        <topology evidence="1">Multi-pass membrane protein</topology>
    </subcellularLocation>
</comment>
<keyword evidence="4 6" id="KW-1133">Transmembrane helix</keyword>
<dbReference type="EMBL" id="AE016827">
    <property type="protein sequence ID" value="AAU36831.1"/>
    <property type="molecule type" value="Genomic_DNA"/>
</dbReference>
<evidence type="ECO:0000256" key="5">
    <source>
        <dbReference type="ARBA" id="ARBA00023136"/>
    </source>
</evidence>
<evidence type="ECO:0008006" key="9">
    <source>
        <dbReference type="Google" id="ProtNLM"/>
    </source>
</evidence>
<feature type="transmembrane region" description="Helical" evidence="6">
    <location>
        <begin position="87"/>
        <end position="110"/>
    </location>
</feature>
<dbReference type="Pfam" id="PF04241">
    <property type="entry name" value="DUF423"/>
    <property type="match status" value="1"/>
</dbReference>
<dbReference type="AlphaFoldDB" id="Q65W29"/>
<feature type="transmembrane region" description="Helical" evidence="6">
    <location>
        <begin position="116"/>
        <end position="140"/>
    </location>
</feature>
<dbReference type="HOGENOM" id="CLU_096548_3_2_6"/>
<proteinExistence type="inferred from homology"/>
<keyword evidence="5 6" id="KW-0472">Membrane</keyword>
<comment type="similarity">
    <text evidence="2">Belongs to the UPF0382 family.</text>
</comment>
<evidence type="ECO:0000256" key="3">
    <source>
        <dbReference type="ARBA" id="ARBA00022692"/>
    </source>
</evidence>
<dbReference type="PANTHER" id="PTHR43461:SF1">
    <property type="entry name" value="TRANSMEMBRANE PROTEIN 256"/>
    <property type="match status" value="1"/>
</dbReference>
<dbReference type="PANTHER" id="PTHR43461">
    <property type="entry name" value="TRANSMEMBRANE PROTEIN 256"/>
    <property type="match status" value="1"/>
</dbReference>
<dbReference type="KEGG" id="msu:MS0224"/>
<dbReference type="eggNOG" id="COG2363">
    <property type="taxonomic scope" value="Bacteria"/>
</dbReference>
<dbReference type="STRING" id="221988.MS0224"/>
<evidence type="ECO:0000313" key="7">
    <source>
        <dbReference type="EMBL" id="AAU36831.1"/>
    </source>
</evidence>
<keyword evidence="8" id="KW-1185">Reference proteome</keyword>
<dbReference type="Proteomes" id="UP000000607">
    <property type="component" value="Chromosome"/>
</dbReference>
<evidence type="ECO:0000256" key="2">
    <source>
        <dbReference type="ARBA" id="ARBA00009694"/>
    </source>
</evidence>
<sequence>MMKFNRIRNIFMKNKLIFWAALSGFFSIAFGAFAAHGLSKILEPQALNWIDTGLKYQFFHTLALLCLGCFQLLYMPQANVPACRYRLLNLIGFSWFAGILFFSGSLYALALGGAHFLVWLTPVGGIAFLVGWAGLIWLSLRH</sequence>
<evidence type="ECO:0000256" key="4">
    <source>
        <dbReference type="ARBA" id="ARBA00022989"/>
    </source>
</evidence>
<evidence type="ECO:0000256" key="1">
    <source>
        <dbReference type="ARBA" id="ARBA00004141"/>
    </source>
</evidence>
<organism evidence="7 8">
    <name type="scientific">Mannheimia succiniciproducens (strain KCTC 0769BP / MBEL55E)</name>
    <dbReference type="NCBI Taxonomy" id="221988"/>
    <lineage>
        <taxon>Bacteria</taxon>
        <taxon>Pseudomonadati</taxon>
        <taxon>Pseudomonadota</taxon>
        <taxon>Gammaproteobacteria</taxon>
        <taxon>Pasteurellales</taxon>
        <taxon>Pasteurellaceae</taxon>
        <taxon>Basfia</taxon>
    </lineage>
</organism>
<evidence type="ECO:0000256" key="6">
    <source>
        <dbReference type="SAM" id="Phobius"/>
    </source>
</evidence>
<accession>Q65W29</accession>
<evidence type="ECO:0000313" key="8">
    <source>
        <dbReference type="Proteomes" id="UP000000607"/>
    </source>
</evidence>